<keyword evidence="1" id="KW-0645">Protease</keyword>
<organism evidence="5 6">
    <name type="scientific">Thermoflavifilum thermophilum</name>
    <dbReference type="NCBI Taxonomy" id="1393122"/>
    <lineage>
        <taxon>Bacteria</taxon>
        <taxon>Pseudomonadati</taxon>
        <taxon>Bacteroidota</taxon>
        <taxon>Chitinophagia</taxon>
        <taxon>Chitinophagales</taxon>
        <taxon>Chitinophagaceae</taxon>
        <taxon>Thermoflavifilum</taxon>
    </lineage>
</organism>
<feature type="domain" description="Peptidase M20 dimerisation" evidence="4">
    <location>
        <begin position="193"/>
        <end position="350"/>
    </location>
</feature>
<dbReference type="SUPFAM" id="SSF53187">
    <property type="entry name" value="Zn-dependent exopeptidases"/>
    <property type="match status" value="1"/>
</dbReference>
<sequence>MKAWQDYISQHGDRFVEELSELLRIPSISTDTAHKQDVQRCAELVKQYLEQAGAGKVQIFPTAGHPVVYAEKHVSDQLPTVLVYGHYDVQPADPLSLWHHDPFDPIIRDGRIYARGASDDKGQFFMHVKALEIMTRTQTLPVNLKFIIEGEEEIGSKHLTTFVQEHSDMLKCDVVLVSDTALISLQQPSIDVGVRGLAYVQVEVTGPDHDLHSGVYGGAVPNPATILCQMIAQLHDADHRVHIPGFYDDVEEIPAEERALLAKAPFDPEQFKRETGVRDFWGEKGYTVRERIGIRPTLEINGIWSGYTGEGAKTVLPSKAYAKISCRLVPHQDHQQITQLLGDHLKKIAPSCVQVEVKPLHGGDPYVLPISHPAYRAAARAMQATLGKEPVPVRGGGSIPITSVFLKTLGVHTVFLGFGLDDDCLHAPNEKFDLANFFKGIETIPYFHRFFAEENLKS</sequence>
<keyword evidence="3" id="KW-0378">Hydrolase</keyword>
<evidence type="ECO:0000313" key="5">
    <source>
        <dbReference type="EMBL" id="SFV32942.1"/>
    </source>
</evidence>
<evidence type="ECO:0000259" key="4">
    <source>
        <dbReference type="Pfam" id="PF07687"/>
    </source>
</evidence>
<evidence type="ECO:0000256" key="1">
    <source>
        <dbReference type="ARBA" id="ARBA00022670"/>
    </source>
</evidence>
<dbReference type="GO" id="GO:0008233">
    <property type="term" value="F:peptidase activity"/>
    <property type="evidence" value="ECO:0007669"/>
    <property type="project" value="UniProtKB-KW"/>
</dbReference>
<dbReference type="InterPro" id="IPR002933">
    <property type="entry name" value="Peptidase_M20"/>
</dbReference>
<dbReference type="InterPro" id="IPR051458">
    <property type="entry name" value="Cyt/Met_Dipeptidase"/>
</dbReference>
<keyword evidence="6" id="KW-1185">Reference proteome</keyword>
<dbReference type="AlphaFoldDB" id="A0A1I7NE62"/>
<gene>
    <name evidence="5" type="ORF">SAMN05660895_1505</name>
</gene>
<dbReference type="Gene3D" id="3.30.70.360">
    <property type="match status" value="1"/>
</dbReference>
<dbReference type="PANTHER" id="PTHR43270:SF12">
    <property type="entry name" value="SUCCINYL-DIAMINOPIMELATE DESUCCINYLASE"/>
    <property type="match status" value="1"/>
</dbReference>
<dbReference type="RefSeq" id="WP_092459470.1">
    <property type="nucleotide sequence ID" value="NZ_FPCJ01000001.1"/>
</dbReference>
<dbReference type="Pfam" id="PF07687">
    <property type="entry name" value="M20_dimer"/>
    <property type="match status" value="1"/>
</dbReference>
<reference evidence="6" key="1">
    <citation type="submission" date="2016-10" db="EMBL/GenBank/DDBJ databases">
        <authorList>
            <person name="Varghese N."/>
            <person name="Submissions S."/>
        </authorList>
    </citation>
    <scope>NUCLEOTIDE SEQUENCE [LARGE SCALE GENOMIC DNA]</scope>
    <source>
        <strain evidence="6">DSM 14807</strain>
    </source>
</reference>
<evidence type="ECO:0000256" key="2">
    <source>
        <dbReference type="ARBA" id="ARBA00022723"/>
    </source>
</evidence>
<dbReference type="STRING" id="1393122.SAMN05660895_1505"/>
<dbReference type="NCBIfam" id="NF006579">
    <property type="entry name" value="PRK09104.1"/>
    <property type="match status" value="1"/>
</dbReference>
<accession>A0A1I7NE62</accession>
<dbReference type="EMBL" id="FPCJ01000001">
    <property type="protein sequence ID" value="SFV32942.1"/>
    <property type="molecule type" value="Genomic_DNA"/>
</dbReference>
<dbReference type="Pfam" id="PF01546">
    <property type="entry name" value="Peptidase_M20"/>
    <property type="match status" value="1"/>
</dbReference>
<name>A0A1I7NE62_9BACT</name>
<dbReference type="NCBIfam" id="NF006053">
    <property type="entry name" value="PRK08201.1"/>
    <property type="match status" value="1"/>
</dbReference>
<protein>
    <submittedName>
        <fullName evidence="5">Acetylornithine deacetylase/Succinyl-diaminopimelate desuccinylase</fullName>
    </submittedName>
</protein>
<dbReference type="InterPro" id="IPR011650">
    <property type="entry name" value="Peptidase_M20_dimer"/>
</dbReference>
<dbReference type="NCBIfam" id="NF005914">
    <property type="entry name" value="PRK07907.1"/>
    <property type="match status" value="1"/>
</dbReference>
<proteinExistence type="predicted"/>
<evidence type="ECO:0000256" key="3">
    <source>
        <dbReference type="ARBA" id="ARBA00022801"/>
    </source>
</evidence>
<dbReference type="Gene3D" id="3.40.630.10">
    <property type="entry name" value="Zn peptidases"/>
    <property type="match status" value="1"/>
</dbReference>
<dbReference type="OrthoDB" id="9761532at2"/>
<evidence type="ECO:0000313" key="6">
    <source>
        <dbReference type="Proteomes" id="UP000199537"/>
    </source>
</evidence>
<dbReference type="GO" id="GO:0006508">
    <property type="term" value="P:proteolysis"/>
    <property type="evidence" value="ECO:0007669"/>
    <property type="project" value="UniProtKB-KW"/>
</dbReference>
<keyword evidence="2" id="KW-0479">Metal-binding</keyword>
<dbReference type="PANTHER" id="PTHR43270">
    <property type="entry name" value="BETA-ALA-HIS DIPEPTIDASE"/>
    <property type="match status" value="1"/>
</dbReference>
<dbReference type="Proteomes" id="UP000199537">
    <property type="component" value="Unassembled WGS sequence"/>
</dbReference>
<dbReference type="GO" id="GO:0046872">
    <property type="term" value="F:metal ion binding"/>
    <property type="evidence" value="ECO:0007669"/>
    <property type="project" value="UniProtKB-KW"/>
</dbReference>
<dbReference type="FunFam" id="3.30.70.360:FF:000016">
    <property type="entry name" value="Peptidase family M20/M25/M40"/>
    <property type="match status" value="1"/>
</dbReference>
<dbReference type="CDD" id="cd05680">
    <property type="entry name" value="M20_dipept_like"/>
    <property type="match status" value="1"/>
</dbReference>